<organism evidence="1 2">
    <name type="scientific">Paenibacillus xylanilyticus</name>
    <dbReference type="NCBI Taxonomy" id="248903"/>
    <lineage>
        <taxon>Bacteria</taxon>
        <taxon>Bacillati</taxon>
        <taxon>Bacillota</taxon>
        <taxon>Bacilli</taxon>
        <taxon>Bacillales</taxon>
        <taxon>Paenibacillaceae</taxon>
        <taxon>Paenibacillus</taxon>
    </lineage>
</organism>
<reference evidence="1 2" key="1">
    <citation type="submission" date="2020-05" db="EMBL/GenBank/DDBJ databases">
        <title>Genome Sequencing of Type Strains.</title>
        <authorList>
            <person name="Lemaire J.F."/>
            <person name="Inderbitzin P."/>
            <person name="Gregorio O.A."/>
            <person name="Collins S.B."/>
            <person name="Wespe N."/>
            <person name="Knight-Connoni V."/>
        </authorList>
    </citation>
    <scope>NUCLEOTIDE SEQUENCE [LARGE SCALE GENOMIC DNA]</scope>
    <source>
        <strain evidence="1 2">LMG 21957</strain>
    </source>
</reference>
<keyword evidence="2" id="KW-1185">Reference proteome</keyword>
<dbReference type="RefSeq" id="WP_175398368.1">
    <property type="nucleotide sequence ID" value="NZ_JABMCB010000201.1"/>
</dbReference>
<dbReference type="AlphaFoldDB" id="A0A7Y6EYF1"/>
<name>A0A7Y6EYF1_9BACL</name>
<dbReference type="Pfam" id="PF20541">
    <property type="entry name" value="DUF6756"/>
    <property type="match status" value="1"/>
</dbReference>
<evidence type="ECO:0000313" key="1">
    <source>
        <dbReference type="EMBL" id="NUU78803.1"/>
    </source>
</evidence>
<protein>
    <submittedName>
        <fullName evidence="1">Uncharacterized protein</fullName>
    </submittedName>
</protein>
<gene>
    <name evidence="1" type="ORF">HP552_26680</name>
</gene>
<evidence type="ECO:0000313" key="2">
    <source>
        <dbReference type="Proteomes" id="UP000526125"/>
    </source>
</evidence>
<sequence>MSLNQISVRYEIDELCKRNNITKEFLSEVNKYQWESILYNIEERFLTKAHYSHNLHWGWNRFREPNYASALKPYKCFTEIIEDEYIWFLAEDVYDKIWIYEGNSKFIFEQVIPELCQLREYYLVSKKYHWIVCEDHHRILHFQGNDVVERMIRFEKKYKTK</sequence>
<dbReference type="EMBL" id="JABMCB010000201">
    <property type="protein sequence ID" value="NUU78803.1"/>
    <property type="molecule type" value="Genomic_DNA"/>
</dbReference>
<dbReference type="InterPro" id="IPR046644">
    <property type="entry name" value="DUF6756"/>
</dbReference>
<comment type="caution">
    <text evidence="1">The sequence shown here is derived from an EMBL/GenBank/DDBJ whole genome shotgun (WGS) entry which is preliminary data.</text>
</comment>
<dbReference type="Proteomes" id="UP000526125">
    <property type="component" value="Unassembled WGS sequence"/>
</dbReference>
<accession>A0A7Y6EYF1</accession>
<proteinExistence type="predicted"/>